<sequence>MYDTIVVPVDGSAPAQAAAETAVQLADTFDADVSLLAVVEPSDSSPTESLPDAPGRDDLSSQWLQTLDRAAATASKADVPCETAIESGVAHTEIAAHADRVGADLVAMGTHGRTGIDRLLLGSVTERTLRTLEIPVLTIPGVEAAGADIDDIVVPTDGSPGSERAAEHACAVADAYDATVHALAVVDVQSLAAVSEGGVAISDLVSSLEAQREHHVEAVCERAEARGVPCESAVVEGTPQTAIRDYADDRDADLIAMGTHGREGVKRLFLGSVTERTVRESEVPVLAAPLAE</sequence>
<name>A0A2G1WEG9_9EURY</name>
<dbReference type="OrthoDB" id="105697at2157"/>
<accession>A0A2G1WEG9</accession>
<evidence type="ECO:0000256" key="2">
    <source>
        <dbReference type="SAM" id="MobiDB-lite"/>
    </source>
</evidence>
<evidence type="ECO:0000259" key="3">
    <source>
        <dbReference type="Pfam" id="PF00582"/>
    </source>
</evidence>
<comment type="caution">
    <text evidence="4">The sequence shown here is derived from an EMBL/GenBank/DDBJ whole genome shotgun (WGS) entry which is preliminary data.</text>
</comment>
<dbReference type="Pfam" id="PF00582">
    <property type="entry name" value="Usp"/>
    <property type="match status" value="2"/>
</dbReference>
<proteinExistence type="inferred from homology"/>
<dbReference type="PANTHER" id="PTHR46268:SF6">
    <property type="entry name" value="UNIVERSAL STRESS PROTEIN UP12"/>
    <property type="match status" value="1"/>
</dbReference>
<dbReference type="Gene3D" id="3.40.50.620">
    <property type="entry name" value="HUPs"/>
    <property type="match status" value="2"/>
</dbReference>
<comment type="similarity">
    <text evidence="1">Belongs to the universal stress protein A family.</text>
</comment>
<dbReference type="PRINTS" id="PR01438">
    <property type="entry name" value="UNVRSLSTRESS"/>
</dbReference>
<dbReference type="CDD" id="cd00293">
    <property type="entry name" value="USP-like"/>
    <property type="match status" value="2"/>
</dbReference>
<dbReference type="InterPro" id="IPR014729">
    <property type="entry name" value="Rossmann-like_a/b/a_fold"/>
</dbReference>
<dbReference type="Proteomes" id="UP000222824">
    <property type="component" value="Unassembled WGS sequence"/>
</dbReference>
<evidence type="ECO:0000256" key="1">
    <source>
        <dbReference type="ARBA" id="ARBA00008791"/>
    </source>
</evidence>
<reference evidence="4 5" key="1">
    <citation type="journal article" date="2014" name="Front. Microbiol.">
        <title>Population and genomic analysis of the genus Halorubrum.</title>
        <authorList>
            <person name="Fullmer M.S."/>
            <person name="Soucy S.M."/>
            <person name="Swithers K.S."/>
            <person name="Makkay A.M."/>
            <person name="Wheeler R."/>
            <person name="Ventosa A."/>
            <person name="Gogarten J.P."/>
            <person name="Papke R.T."/>
        </authorList>
    </citation>
    <scope>NUCLEOTIDE SEQUENCE [LARGE SCALE GENOMIC DNA]</scope>
    <source>
        <strain evidence="4 5">C49</strain>
    </source>
</reference>
<protein>
    <recommendedName>
        <fullName evidence="3">UspA domain-containing protein</fullName>
    </recommendedName>
</protein>
<dbReference type="PANTHER" id="PTHR46268">
    <property type="entry name" value="STRESS RESPONSE PROTEIN NHAX"/>
    <property type="match status" value="1"/>
</dbReference>
<gene>
    <name evidence="4" type="ORF">DJ69_16950</name>
</gene>
<evidence type="ECO:0000313" key="4">
    <source>
        <dbReference type="EMBL" id="PHQ37388.1"/>
    </source>
</evidence>
<feature type="domain" description="UspA" evidence="3">
    <location>
        <begin position="151"/>
        <end position="288"/>
    </location>
</feature>
<feature type="domain" description="UspA" evidence="3">
    <location>
        <begin position="1"/>
        <end position="140"/>
    </location>
</feature>
<evidence type="ECO:0000313" key="5">
    <source>
        <dbReference type="Proteomes" id="UP000222824"/>
    </source>
</evidence>
<dbReference type="AlphaFoldDB" id="A0A2G1WEG9"/>
<dbReference type="InterPro" id="IPR006016">
    <property type="entry name" value="UspA"/>
</dbReference>
<dbReference type="SUPFAM" id="SSF52402">
    <property type="entry name" value="Adenine nucleotide alpha hydrolases-like"/>
    <property type="match status" value="2"/>
</dbReference>
<feature type="region of interest" description="Disordered" evidence="2">
    <location>
        <begin position="40"/>
        <end position="59"/>
    </location>
</feature>
<dbReference type="RefSeq" id="WP_099256778.1">
    <property type="nucleotide sequence ID" value="NZ_NHOA01000156.1"/>
</dbReference>
<organism evidence="4 5">
    <name type="scientific">Halorubrum persicum</name>
    <dbReference type="NCBI Taxonomy" id="1383844"/>
    <lineage>
        <taxon>Archaea</taxon>
        <taxon>Methanobacteriati</taxon>
        <taxon>Methanobacteriota</taxon>
        <taxon>Stenosarchaea group</taxon>
        <taxon>Halobacteria</taxon>
        <taxon>Halobacteriales</taxon>
        <taxon>Haloferacaceae</taxon>
        <taxon>Halorubrum</taxon>
    </lineage>
</organism>
<dbReference type="EMBL" id="NHOA01000156">
    <property type="protein sequence ID" value="PHQ37388.1"/>
    <property type="molecule type" value="Genomic_DNA"/>
</dbReference>
<dbReference type="InterPro" id="IPR006015">
    <property type="entry name" value="Universal_stress_UspA"/>
</dbReference>
<keyword evidence="5" id="KW-1185">Reference proteome</keyword>